<proteinExistence type="predicted"/>
<evidence type="ECO:0000313" key="2">
    <source>
        <dbReference type="EMBL" id="NDY83021.1"/>
    </source>
</evidence>
<reference evidence="2" key="1">
    <citation type="submission" date="2020-02" db="EMBL/GenBank/DDBJ databases">
        <authorList>
            <person name="Chen W.-M."/>
        </authorList>
    </citation>
    <scope>NUCLEOTIDE SEQUENCE</scope>
    <source>
        <strain evidence="2">NBD-18</strain>
    </source>
</reference>
<dbReference type="AlphaFoldDB" id="A0A6B2QYC5"/>
<keyword evidence="2" id="KW-0238">DNA-binding</keyword>
<name>A0A6B2QYC5_9BURK</name>
<comment type="caution">
    <text evidence="2">The sequence shown here is derived from an EMBL/GenBank/DDBJ whole genome shotgun (WGS) entry which is preliminary data.</text>
</comment>
<feature type="domain" description="ChsH2 C-terminal OB-fold" evidence="1">
    <location>
        <begin position="52"/>
        <end position="112"/>
    </location>
</feature>
<evidence type="ECO:0000259" key="1">
    <source>
        <dbReference type="Pfam" id="PF01796"/>
    </source>
</evidence>
<dbReference type="EMBL" id="JAAGRN010000004">
    <property type="protein sequence ID" value="NDY83021.1"/>
    <property type="molecule type" value="Genomic_DNA"/>
</dbReference>
<dbReference type="Pfam" id="PF01796">
    <property type="entry name" value="OB_ChsH2_C"/>
    <property type="match status" value="1"/>
</dbReference>
<dbReference type="PANTHER" id="PTHR34075">
    <property type="entry name" value="BLR3430 PROTEIN"/>
    <property type="match status" value="1"/>
</dbReference>
<dbReference type="PANTHER" id="PTHR34075:SF5">
    <property type="entry name" value="BLR3430 PROTEIN"/>
    <property type="match status" value="1"/>
</dbReference>
<sequence>MTHSNAHISLAQPYLDGVTKHQIQYQICGVCHHAQTLARDACQHCGAEQLSWKVSSGFGTVYSATIVGRAPSDVFRPLAPYTLVIVTLAEGSRVMGHAEPGVKIGDRVKANFFEHQGQMLIRFEPCVD</sequence>
<organism evidence="2">
    <name type="scientific">Sheuella amnicola</name>
    <dbReference type="NCBI Taxonomy" id="2707330"/>
    <lineage>
        <taxon>Bacteria</taxon>
        <taxon>Pseudomonadati</taxon>
        <taxon>Pseudomonadota</taxon>
        <taxon>Betaproteobacteria</taxon>
        <taxon>Burkholderiales</taxon>
        <taxon>Alcaligenaceae</taxon>
        <taxon>Sheuella</taxon>
    </lineage>
</organism>
<dbReference type="RefSeq" id="WP_163653445.1">
    <property type="nucleotide sequence ID" value="NZ_JAAGRN010000004.1"/>
</dbReference>
<protein>
    <submittedName>
        <fullName evidence="2">DNA-binding protein</fullName>
    </submittedName>
</protein>
<dbReference type="SUPFAM" id="SSF50249">
    <property type="entry name" value="Nucleic acid-binding proteins"/>
    <property type="match status" value="1"/>
</dbReference>
<gene>
    <name evidence="2" type="ORF">G3I67_07245</name>
</gene>
<dbReference type="InterPro" id="IPR052513">
    <property type="entry name" value="Thioester_dehydratase-like"/>
</dbReference>
<accession>A0A6B2QYC5</accession>
<dbReference type="InterPro" id="IPR002878">
    <property type="entry name" value="ChsH2_C"/>
</dbReference>
<dbReference type="InterPro" id="IPR012340">
    <property type="entry name" value="NA-bd_OB-fold"/>
</dbReference>
<dbReference type="GO" id="GO:0003677">
    <property type="term" value="F:DNA binding"/>
    <property type="evidence" value="ECO:0007669"/>
    <property type="project" value="UniProtKB-KW"/>
</dbReference>